<keyword evidence="2" id="KW-0238">DNA-binding</keyword>
<keyword evidence="7" id="KW-1185">Reference proteome</keyword>
<evidence type="ECO:0000256" key="3">
    <source>
        <dbReference type="ARBA" id="ARBA00023163"/>
    </source>
</evidence>
<dbReference type="InterPro" id="IPR000551">
    <property type="entry name" value="MerR-type_HTH_dom"/>
</dbReference>
<dbReference type="EMBL" id="CP021121">
    <property type="protein sequence ID" value="ARQ70534.1"/>
    <property type="molecule type" value="Genomic_DNA"/>
</dbReference>
<dbReference type="SMART" id="SM00422">
    <property type="entry name" value="HTH_MERR"/>
    <property type="match status" value="1"/>
</dbReference>
<proteinExistence type="predicted"/>
<dbReference type="OrthoDB" id="9802039at2"/>
<name>A0A1W7D0J1_9ACTN</name>
<dbReference type="InterPro" id="IPR047057">
    <property type="entry name" value="MerR_fam"/>
</dbReference>
<evidence type="ECO:0000259" key="5">
    <source>
        <dbReference type="PROSITE" id="PS50937"/>
    </source>
</evidence>
<dbReference type="RefSeq" id="WP_086160384.1">
    <property type="nucleotide sequence ID" value="NZ_CP021121.1"/>
</dbReference>
<sequence length="140" mass="14653">MRIGSLAHSAGVTTKTVRFYEQAGLLPEPPRTPSGYRDYPPESADRLMFIRGAQVAGLTLAEIRHVLAVRDSGQAPSGPDADLVAGLLRQVESRLAELAHARDTLRALAAPPPGGPARSGDASRSDAPGDRPDRPAPTGA</sequence>
<dbReference type="AlphaFoldDB" id="A0A1W7D0J1"/>
<evidence type="ECO:0000256" key="4">
    <source>
        <dbReference type="SAM" id="MobiDB-lite"/>
    </source>
</evidence>
<protein>
    <recommendedName>
        <fullName evidence="5">HTH merR-type domain-containing protein</fullName>
    </recommendedName>
</protein>
<dbReference type="KEGG" id="smao:CAG99_18295"/>
<accession>A0A1W7D0J1</accession>
<dbReference type="PROSITE" id="PS00552">
    <property type="entry name" value="HTH_MERR_1"/>
    <property type="match status" value="1"/>
</dbReference>
<evidence type="ECO:0000256" key="2">
    <source>
        <dbReference type="ARBA" id="ARBA00023125"/>
    </source>
</evidence>
<dbReference type="InterPro" id="IPR009061">
    <property type="entry name" value="DNA-bd_dom_put_sf"/>
</dbReference>
<evidence type="ECO:0000256" key="1">
    <source>
        <dbReference type="ARBA" id="ARBA00023015"/>
    </source>
</evidence>
<dbReference type="PROSITE" id="PS50937">
    <property type="entry name" value="HTH_MERR_2"/>
    <property type="match status" value="1"/>
</dbReference>
<dbReference type="GO" id="GO:0003700">
    <property type="term" value="F:DNA-binding transcription factor activity"/>
    <property type="evidence" value="ECO:0007669"/>
    <property type="project" value="InterPro"/>
</dbReference>
<dbReference type="PANTHER" id="PTHR30204:SF94">
    <property type="entry name" value="HEAVY METAL-DEPENDENT TRANSCRIPTIONAL REGULATOR HI_0293-RELATED"/>
    <property type="match status" value="1"/>
</dbReference>
<feature type="compositionally biased region" description="Basic and acidic residues" evidence="4">
    <location>
        <begin position="121"/>
        <end position="134"/>
    </location>
</feature>
<keyword evidence="3" id="KW-0804">Transcription</keyword>
<feature type="domain" description="HTH merR-type" evidence="5">
    <location>
        <begin position="1"/>
        <end position="69"/>
    </location>
</feature>
<evidence type="ECO:0000313" key="7">
    <source>
        <dbReference type="Proteomes" id="UP000194218"/>
    </source>
</evidence>
<dbReference type="GO" id="GO:0003677">
    <property type="term" value="F:DNA binding"/>
    <property type="evidence" value="ECO:0007669"/>
    <property type="project" value="UniProtKB-KW"/>
</dbReference>
<dbReference type="CDD" id="cd04770">
    <property type="entry name" value="HTH_HMRTR"/>
    <property type="match status" value="1"/>
</dbReference>
<dbReference type="PRINTS" id="PR00040">
    <property type="entry name" value="HTHMERR"/>
</dbReference>
<organism evidence="6 7">
    <name type="scientific">Streptomyces marincola</name>
    <dbReference type="NCBI Taxonomy" id="2878388"/>
    <lineage>
        <taxon>Bacteria</taxon>
        <taxon>Bacillati</taxon>
        <taxon>Actinomycetota</taxon>
        <taxon>Actinomycetes</taxon>
        <taxon>Kitasatosporales</taxon>
        <taxon>Streptomycetaceae</taxon>
        <taxon>Streptomyces</taxon>
    </lineage>
</organism>
<dbReference type="SUPFAM" id="SSF46955">
    <property type="entry name" value="Putative DNA-binding domain"/>
    <property type="match status" value="1"/>
</dbReference>
<dbReference type="Gene3D" id="1.10.1660.10">
    <property type="match status" value="1"/>
</dbReference>
<dbReference type="PANTHER" id="PTHR30204">
    <property type="entry name" value="REDOX-CYCLING DRUG-SENSING TRANSCRIPTIONAL ACTIVATOR SOXR"/>
    <property type="match status" value="1"/>
</dbReference>
<evidence type="ECO:0000313" key="6">
    <source>
        <dbReference type="EMBL" id="ARQ70534.1"/>
    </source>
</evidence>
<dbReference type="Pfam" id="PF13411">
    <property type="entry name" value="MerR_1"/>
    <property type="match status" value="1"/>
</dbReference>
<keyword evidence="1" id="KW-0805">Transcription regulation</keyword>
<gene>
    <name evidence="6" type="ORF">CAG99_18295</name>
</gene>
<feature type="region of interest" description="Disordered" evidence="4">
    <location>
        <begin position="104"/>
        <end position="140"/>
    </location>
</feature>
<reference evidence="6 7" key="1">
    <citation type="submission" date="2017-05" db="EMBL/GenBank/DDBJ databases">
        <title>Complete genome sequence of Streptomyces sp. SCSIO 03032 revealed the diverse biosynthetic pathways for its bioactive secondary metabolites.</title>
        <authorList>
            <person name="Ma L."/>
            <person name="Zhu Y."/>
            <person name="Zhang W."/>
            <person name="Zhang G."/>
            <person name="Tian X."/>
            <person name="Zhang S."/>
            <person name="Zhang C."/>
        </authorList>
    </citation>
    <scope>NUCLEOTIDE SEQUENCE [LARGE SCALE GENOMIC DNA]</scope>
    <source>
        <strain evidence="6 7">SCSIO 03032</strain>
    </source>
</reference>
<dbReference type="Proteomes" id="UP000194218">
    <property type="component" value="Chromosome"/>
</dbReference>